<proteinExistence type="predicted"/>
<dbReference type="AlphaFoldDB" id="A0A0F8WJX1"/>
<comment type="caution">
    <text evidence="1">The sequence shown here is derived from an EMBL/GenBank/DDBJ whole genome shotgun (WGS) entry which is preliminary data.</text>
</comment>
<feature type="non-terminal residue" evidence="1">
    <location>
        <position position="88"/>
    </location>
</feature>
<accession>A0A0F8WJX1</accession>
<protein>
    <submittedName>
        <fullName evidence="1">Uncharacterized protein</fullName>
    </submittedName>
</protein>
<name>A0A0F8WJX1_9ZZZZ</name>
<gene>
    <name evidence="1" type="ORF">LCGC14_3144400</name>
</gene>
<organism evidence="1">
    <name type="scientific">marine sediment metagenome</name>
    <dbReference type="NCBI Taxonomy" id="412755"/>
    <lineage>
        <taxon>unclassified sequences</taxon>
        <taxon>metagenomes</taxon>
        <taxon>ecological metagenomes</taxon>
    </lineage>
</organism>
<dbReference type="EMBL" id="LAZR01069027">
    <property type="protein sequence ID" value="KKK48510.1"/>
    <property type="molecule type" value="Genomic_DNA"/>
</dbReference>
<reference evidence="1" key="1">
    <citation type="journal article" date="2015" name="Nature">
        <title>Complex archaea that bridge the gap between prokaryotes and eukaryotes.</title>
        <authorList>
            <person name="Spang A."/>
            <person name="Saw J.H."/>
            <person name="Jorgensen S.L."/>
            <person name="Zaremba-Niedzwiedzka K."/>
            <person name="Martijn J."/>
            <person name="Lind A.E."/>
            <person name="van Eijk R."/>
            <person name="Schleper C."/>
            <person name="Guy L."/>
            <person name="Ettema T.J."/>
        </authorList>
    </citation>
    <scope>NUCLEOTIDE SEQUENCE</scope>
</reference>
<evidence type="ECO:0000313" key="1">
    <source>
        <dbReference type="EMBL" id="KKK48510.1"/>
    </source>
</evidence>
<sequence>MGIREWFVKQAGMKIGFAPSSWMEAPQRNLKGYLNAYSEVYSLFGIALRIATATSEVRWRLYKGNERSERSQIAEHPILTLLDFANEF</sequence>